<organism evidence="13 14">
    <name type="scientific">Dialister micraerophilus UPII 345-E</name>
    <dbReference type="NCBI Taxonomy" id="910314"/>
    <lineage>
        <taxon>Bacteria</taxon>
        <taxon>Bacillati</taxon>
        <taxon>Bacillota</taxon>
        <taxon>Negativicutes</taxon>
        <taxon>Veillonellales</taxon>
        <taxon>Veillonellaceae</taxon>
        <taxon>Dialister</taxon>
    </lineage>
</organism>
<evidence type="ECO:0000313" key="13">
    <source>
        <dbReference type="EMBL" id="EFR42677.1"/>
    </source>
</evidence>
<evidence type="ECO:0000256" key="9">
    <source>
        <dbReference type="ARBA" id="ARBA00023004"/>
    </source>
</evidence>
<name>E4L953_9FIRM</name>
<gene>
    <name evidence="13" type="primary">nrdG</name>
    <name evidence="13" type="ORF">HMPREF9220_0662</name>
</gene>
<dbReference type="EC" id="1.97.1.-" evidence="12"/>
<comment type="catalytic activity">
    <reaction evidence="11">
        <text>glycyl-[protein] + reduced [flavodoxin] + S-adenosyl-L-methionine = glycin-2-yl radical-[protein] + semiquinone [flavodoxin] + 5'-deoxyadenosine + L-methionine + H(+)</text>
        <dbReference type="Rhea" id="RHEA:61976"/>
        <dbReference type="Rhea" id="RHEA-COMP:10622"/>
        <dbReference type="Rhea" id="RHEA-COMP:14480"/>
        <dbReference type="Rhea" id="RHEA-COMP:15993"/>
        <dbReference type="Rhea" id="RHEA-COMP:15994"/>
        <dbReference type="ChEBI" id="CHEBI:15378"/>
        <dbReference type="ChEBI" id="CHEBI:17319"/>
        <dbReference type="ChEBI" id="CHEBI:29947"/>
        <dbReference type="ChEBI" id="CHEBI:32722"/>
        <dbReference type="ChEBI" id="CHEBI:57618"/>
        <dbReference type="ChEBI" id="CHEBI:57844"/>
        <dbReference type="ChEBI" id="CHEBI:59789"/>
        <dbReference type="ChEBI" id="CHEBI:140311"/>
    </reaction>
</comment>
<dbReference type="OrthoDB" id="9782387at2"/>
<evidence type="ECO:0000256" key="7">
    <source>
        <dbReference type="ARBA" id="ARBA00022723"/>
    </source>
</evidence>
<dbReference type="InterPro" id="IPR034457">
    <property type="entry name" value="Organic_radical-activating"/>
</dbReference>
<keyword evidence="7" id="KW-0479">Metal-binding</keyword>
<comment type="similarity">
    <text evidence="3 12">Belongs to the organic radical-activating enzymes family.</text>
</comment>
<accession>E4L953</accession>
<dbReference type="AlphaFoldDB" id="E4L953"/>
<dbReference type="GO" id="GO:0051539">
    <property type="term" value="F:4 iron, 4 sulfur cluster binding"/>
    <property type="evidence" value="ECO:0007669"/>
    <property type="project" value="UniProtKB-KW"/>
</dbReference>
<proteinExistence type="inferred from homology"/>
<dbReference type="SFLD" id="SFLDS00029">
    <property type="entry name" value="Radical_SAM"/>
    <property type="match status" value="1"/>
</dbReference>
<keyword evidence="5" id="KW-0004">4Fe-4S</keyword>
<dbReference type="Proteomes" id="UP000004594">
    <property type="component" value="Unassembled WGS sequence"/>
</dbReference>
<evidence type="ECO:0000256" key="8">
    <source>
        <dbReference type="ARBA" id="ARBA00023002"/>
    </source>
</evidence>
<dbReference type="SUPFAM" id="SSF102114">
    <property type="entry name" value="Radical SAM enzymes"/>
    <property type="match status" value="1"/>
</dbReference>
<keyword evidence="9" id="KW-0408">Iron</keyword>
<keyword evidence="10" id="KW-0411">Iron-sulfur</keyword>
<dbReference type="RefSeq" id="WP_007554696.1">
    <property type="nucleotide sequence ID" value="NZ_AENT01000021.1"/>
</dbReference>
<dbReference type="InterPro" id="IPR013785">
    <property type="entry name" value="Aldolase_TIM"/>
</dbReference>
<evidence type="ECO:0000256" key="6">
    <source>
        <dbReference type="ARBA" id="ARBA00022691"/>
    </source>
</evidence>
<dbReference type="PROSITE" id="PS01087">
    <property type="entry name" value="RADICAL_ACTIVATING"/>
    <property type="match status" value="1"/>
</dbReference>
<comment type="caution">
    <text evidence="13">The sequence shown here is derived from an EMBL/GenBank/DDBJ whole genome shotgun (WGS) entry which is preliminary data.</text>
</comment>
<sequence length="184" mass="21247">MNYGGIKEYDIANGPGIRLSLFVSGCRHHCKGCFNAMTWDFNYGEPYTKEVEDDILKKLGQECYQGLTLLGGEPMEPENQKCILPLVRRFKEMYPKKDLWCFTGFLFDKDLLGWMSEELYETPELLKYIDILVDGKFILEKKDVRLVFKGSSNQRTIDVQKSLKEGKICFWNPFGVATSKSARI</sequence>
<dbReference type="Gene3D" id="3.20.20.70">
    <property type="entry name" value="Aldolase class I"/>
    <property type="match status" value="1"/>
</dbReference>
<evidence type="ECO:0000256" key="10">
    <source>
        <dbReference type="ARBA" id="ARBA00023014"/>
    </source>
</evidence>
<dbReference type="GO" id="GO:0004748">
    <property type="term" value="F:ribonucleoside-diphosphate reductase activity, thioredoxin disulfide as acceptor"/>
    <property type="evidence" value="ECO:0007669"/>
    <property type="project" value="TreeGrafter"/>
</dbReference>
<dbReference type="SFLD" id="SFLDG01063">
    <property type="entry name" value="activating_enzymes__group_1"/>
    <property type="match status" value="1"/>
</dbReference>
<dbReference type="PANTHER" id="PTHR30352:SF2">
    <property type="entry name" value="ANAEROBIC RIBONUCLEOSIDE-TRIPHOSPHATE REDUCTASE-ACTIVATING PROTEIN"/>
    <property type="match status" value="1"/>
</dbReference>
<dbReference type="GO" id="GO:0046872">
    <property type="term" value="F:metal ion binding"/>
    <property type="evidence" value="ECO:0007669"/>
    <property type="project" value="UniProtKB-KW"/>
</dbReference>
<evidence type="ECO:0000256" key="12">
    <source>
        <dbReference type="PIRNR" id="PIRNR000368"/>
    </source>
</evidence>
<dbReference type="InterPro" id="IPR007197">
    <property type="entry name" value="rSAM"/>
</dbReference>
<keyword evidence="8 12" id="KW-0560">Oxidoreductase</keyword>
<dbReference type="Pfam" id="PF13353">
    <property type="entry name" value="Fer4_12"/>
    <property type="match status" value="1"/>
</dbReference>
<dbReference type="InterPro" id="IPR058240">
    <property type="entry name" value="rSAM_sf"/>
</dbReference>
<dbReference type="EMBL" id="AENT01000021">
    <property type="protein sequence ID" value="EFR42677.1"/>
    <property type="molecule type" value="Genomic_DNA"/>
</dbReference>
<dbReference type="InterPro" id="IPR012837">
    <property type="entry name" value="NrdG"/>
</dbReference>
<dbReference type="GO" id="GO:0043365">
    <property type="term" value="F:[formate-C-acetyltransferase]-activating enzyme activity"/>
    <property type="evidence" value="ECO:0007669"/>
    <property type="project" value="InterPro"/>
</dbReference>
<dbReference type="NCBIfam" id="TIGR02491">
    <property type="entry name" value="NrdG"/>
    <property type="match status" value="1"/>
</dbReference>
<dbReference type="eggNOG" id="COG0602">
    <property type="taxonomic scope" value="Bacteria"/>
</dbReference>
<protein>
    <recommendedName>
        <fullName evidence="4 12">Anaerobic ribonucleoside-triphosphate reductase-activating protein</fullName>
        <ecNumber evidence="12">1.97.1.-</ecNumber>
    </recommendedName>
</protein>
<dbReference type="SFLD" id="SFLDF00299">
    <property type="entry name" value="anaerobic_ribonucleoside-triph"/>
    <property type="match status" value="1"/>
</dbReference>
<evidence type="ECO:0000256" key="5">
    <source>
        <dbReference type="ARBA" id="ARBA00022485"/>
    </source>
</evidence>
<evidence type="ECO:0000256" key="4">
    <source>
        <dbReference type="ARBA" id="ARBA00014281"/>
    </source>
</evidence>
<keyword evidence="6" id="KW-0949">S-adenosyl-L-methionine</keyword>
<evidence type="ECO:0000256" key="1">
    <source>
        <dbReference type="ARBA" id="ARBA00001966"/>
    </source>
</evidence>
<comment type="function">
    <text evidence="2 12">Activation of anaerobic ribonucleoside-triphosphate reductase under anaerobic conditions by generation of an organic free radical, using S-adenosylmethionine and reduced flavodoxin as cosubstrates to produce 5'-deoxy-adenosine.</text>
</comment>
<reference evidence="13 14" key="1">
    <citation type="submission" date="2010-11" db="EMBL/GenBank/DDBJ databases">
        <authorList>
            <person name="Durkin A.S."/>
            <person name="Madupu R."/>
            <person name="Torralba M."/>
            <person name="Gillis M."/>
            <person name="Methe B."/>
            <person name="Sutton G."/>
            <person name="Nelson K.E."/>
        </authorList>
    </citation>
    <scope>NUCLEOTIDE SEQUENCE [LARGE SCALE GENOMIC DNA]</scope>
    <source>
        <strain evidence="13 14">UPII 345-E</strain>
    </source>
</reference>
<evidence type="ECO:0000256" key="2">
    <source>
        <dbReference type="ARBA" id="ARBA00003852"/>
    </source>
</evidence>
<dbReference type="PIRSF" id="PIRSF000368">
    <property type="entry name" value="NrdG"/>
    <property type="match status" value="1"/>
</dbReference>
<evidence type="ECO:0000256" key="11">
    <source>
        <dbReference type="ARBA" id="ARBA00047365"/>
    </source>
</evidence>
<evidence type="ECO:0000313" key="14">
    <source>
        <dbReference type="Proteomes" id="UP000004594"/>
    </source>
</evidence>
<dbReference type="SFLD" id="SFLDG01066">
    <property type="entry name" value="organic_radical-activating_enz"/>
    <property type="match status" value="1"/>
</dbReference>
<evidence type="ECO:0000256" key="3">
    <source>
        <dbReference type="ARBA" id="ARBA00009777"/>
    </source>
</evidence>
<dbReference type="PANTHER" id="PTHR30352">
    <property type="entry name" value="PYRUVATE FORMATE-LYASE-ACTIVATING ENZYME"/>
    <property type="match status" value="1"/>
</dbReference>
<comment type="cofactor">
    <cofactor evidence="1">
        <name>[4Fe-4S] cluster</name>
        <dbReference type="ChEBI" id="CHEBI:49883"/>
    </cofactor>
</comment>
<dbReference type="InterPro" id="IPR001989">
    <property type="entry name" value="Radical_activat_CS"/>
</dbReference>